<feature type="binding site" evidence="7">
    <location>
        <begin position="163"/>
        <end position="166"/>
    </location>
    <ligand>
        <name>substrate</name>
    </ligand>
</feature>
<comment type="catalytic activity">
    <reaction evidence="7">
        <text>dITP + H2O = dIMP + diphosphate + H(+)</text>
        <dbReference type="Rhea" id="RHEA:28342"/>
        <dbReference type="ChEBI" id="CHEBI:15377"/>
        <dbReference type="ChEBI" id="CHEBI:15378"/>
        <dbReference type="ChEBI" id="CHEBI:33019"/>
        <dbReference type="ChEBI" id="CHEBI:61194"/>
        <dbReference type="ChEBI" id="CHEBI:61382"/>
        <dbReference type="EC" id="3.6.1.66"/>
    </reaction>
</comment>
<evidence type="ECO:0000256" key="1">
    <source>
        <dbReference type="ARBA" id="ARBA00008023"/>
    </source>
</evidence>
<comment type="similarity">
    <text evidence="1 7">Belongs to the HAM1 NTPase family.</text>
</comment>
<comment type="function">
    <text evidence="7">Pyrophosphatase that catalyzes the hydrolysis of nucleoside triphosphates to their monophosphate derivatives, with a high preference for the non-canonical purine nucleotides XTP (xanthosine triphosphate), dITP (deoxyinosine triphosphate) and ITP. Seems to function as a house-cleaning enzyme that removes non-canonical purine nucleotides from the nucleotide pool, thus preventing their incorporation into DNA/RNA and avoiding chromosomal lesions.</text>
</comment>
<dbReference type="InterPro" id="IPR002637">
    <property type="entry name" value="RdgB/HAM1"/>
</dbReference>
<keyword evidence="2 7" id="KW-0479">Metal-binding</keyword>
<dbReference type="InterPro" id="IPR029001">
    <property type="entry name" value="ITPase-like_fam"/>
</dbReference>
<evidence type="ECO:0000256" key="2">
    <source>
        <dbReference type="ARBA" id="ARBA00022723"/>
    </source>
</evidence>
<dbReference type="EC" id="3.6.1.66" evidence="7"/>
<evidence type="ECO:0000256" key="3">
    <source>
        <dbReference type="ARBA" id="ARBA00022741"/>
    </source>
</evidence>
<dbReference type="CDD" id="cd00515">
    <property type="entry name" value="HAM1"/>
    <property type="match status" value="1"/>
</dbReference>
<feature type="binding site" evidence="7">
    <location>
        <position position="79"/>
    </location>
    <ligand>
        <name>substrate</name>
    </ligand>
</feature>
<sequence length="207" mass="22209">MTVLSPLKVVLASRNVGKLREFSELLPEVHFVPWPAGAPELPETGAFFQDNALQKAEGALAWWLEHGTESVDGVLADDSGLCVDALWGGPGVLSARFAPDLPAYRGKNRRLLAMLPEGADRTARFVCVLAFAPMPGHARGGPFTVSGAVEGELAYTHRGDGGFGYDPIFIPDGHDRTFGELPAELKHTLSHRARACAALLERLGVSR</sequence>
<comment type="catalytic activity">
    <reaction evidence="7">
        <text>ITP + H2O = IMP + diphosphate + H(+)</text>
        <dbReference type="Rhea" id="RHEA:29399"/>
        <dbReference type="ChEBI" id="CHEBI:15377"/>
        <dbReference type="ChEBI" id="CHEBI:15378"/>
        <dbReference type="ChEBI" id="CHEBI:33019"/>
        <dbReference type="ChEBI" id="CHEBI:58053"/>
        <dbReference type="ChEBI" id="CHEBI:61402"/>
        <dbReference type="EC" id="3.6.1.66"/>
    </reaction>
</comment>
<gene>
    <name evidence="8" type="ORF">GETHOR_03460</name>
</gene>
<dbReference type="EMBL" id="AP027079">
    <property type="protein sequence ID" value="BDU68245.1"/>
    <property type="molecule type" value="Genomic_DNA"/>
</dbReference>
<keyword evidence="6 7" id="KW-0546">Nucleotide metabolism</keyword>
<keyword evidence="4 7" id="KW-0378">Hydrolase</keyword>
<evidence type="ECO:0000256" key="7">
    <source>
        <dbReference type="HAMAP-Rule" id="MF_01405"/>
    </source>
</evidence>
<dbReference type="HAMAP" id="MF_01405">
    <property type="entry name" value="Non_canon_purine_NTPase"/>
    <property type="match status" value="1"/>
</dbReference>
<evidence type="ECO:0000256" key="5">
    <source>
        <dbReference type="ARBA" id="ARBA00022842"/>
    </source>
</evidence>
<dbReference type="Proteomes" id="UP001242010">
    <property type="component" value="Chromosome"/>
</dbReference>
<comment type="caution">
    <text evidence="7">Lacks conserved residue(s) required for the propagation of feature annotation.</text>
</comment>
<evidence type="ECO:0000256" key="4">
    <source>
        <dbReference type="ARBA" id="ARBA00022801"/>
    </source>
</evidence>
<dbReference type="RefSeq" id="WP_286354869.1">
    <property type="nucleotide sequence ID" value="NZ_AP027079.1"/>
</dbReference>
<dbReference type="Gene3D" id="3.90.950.10">
    <property type="match status" value="1"/>
</dbReference>
<proteinExistence type="inferred from homology"/>
<name>A0ABN6UU95_9BACT</name>
<organism evidence="8 9">
    <name type="scientific">Geothrix oryzae</name>
    <dbReference type="NCBI Taxonomy" id="2927975"/>
    <lineage>
        <taxon>Bacteria</taxon>
        <taxon>Pseudomonadati</taxon>
        <taxon>Acidobacteriota</taxon>
        <taxon>Holophagae</taxon>
        <taxon>Holophagales</taxon>
        <taxon>Holophagaceae</taxon>
        <taxon>Geothrix</taxon>
    </lineage>
</organism>
<dbReference type="SUPFAM" id="SSF52972">
    <property type="entry name" value="ITPase-like"/>
    <property type="match status" value="1"/>
</dbReference>
<comment type="catalytic activity">
    <reaction evidence="7">
        <text>XTP + H2O = XMP + diphosphate + H(+)</text>
        <dbReference type="Rhea" id="RHEA:28610"/>
        <dbReference type="ChEBI" id="CHEBI:15377"/>
        <dbReference type="ChEBI" id="CHEBI:15378"/>
        <dbReference type="ChEBI" id="CHEBI:33019"/>
        <dbReference type="ChEBI" id="CHEBI:57464"/>
        <dbReference type="ChEBI" id="CHEBI:61314"/>
        <dbReference type="EC" id="3.6.1.66"/>
    </reaction>
</comment>
<protein>
    <recommendedName>
        <fullName evidence="7">dITP/XTP pyrophosphatase</fullName>
        <ecNumber evidence="7">3.6.1.66</ecNumber>
    </recommendedName>
    <alternativeName>
        <fullName evidence="7">Non-canonical purine NTP pyrophosphatase</fullName>
    </alternativeName>
    <alternativeName>
        <fullName evidence="7">Non-standard purine NTP pyrophosphatase</fullName>
    </alternativeName>
    <alternativeName>
        <fullName evidence="7">Nucleoside-triphosphate diphosphatase</fullName>
    </alternativeName>
    <alternativeName>
        <fullName evidence="7">Nucleoside-triphosphate pyrophosphatase</fullName>
        <shortName evidence="7">NTPase</shortName>
    </alternativeName>
</protein>
<keyword evidence="5 7" id="KW-0460">Magnesium</keyword>
<keyword evidence="3 7" id="KW-0547">Nucleotide-binding</keyword>
<dbReference type="InterPro" id="IPR020922">
    <property type="entry name" value="dITP/XTP_pyrophosphatase"/>
</dbReference>
<reference evidence="9" key="1">
    <citation type="journal article" date="2023" name="Int. J. Syst. Evol. Microbiol.">
        <title>Mesoterricola silvestris gen. nov., sp. nov., Mesoterricola sediminis sp. nov., Geothrix oryzae sp. nov., Geothrix edaphica sp. nov., Geothrix rubra sp. nov., and Geothrix limicola sp. nov., six novel members of Acidobacteriota isolated from soils.</title>
        <authorList>
            <person name="Itoh H."/>
            <person name="Sugisawa Y."/>
            <person name="Mise K."/>
            <person name="Xu Z."/>
            <person name="Kuniyasu M."/>
            <person name="Ushijima N."/>
            <person name="Kawano K."/>
            <person name="Kobayashi E."/>
            <person name="Shiratori Y."/>
            <person name="Masuda Y."/>
            <person name="Senoo K."/>
        </authorList>
    </citation>
    <scope>NUCLEOTIDE SEQUENCE [LARGE SCALE GENOMIC DNA]</scope>
    <source>
        <strain evidence="9">Red222</strain>
    </source>
</reference>
<evidence type="ECO:0000313" key="8">
    <source>
        <dbReference type="EMBL" id="BDU68245.1"/>
    </source>
</evidence>
<dbReference type="PANTHER" id="PTHR11067">
    <property type="entry name" value="INOSINE TRIPHOSPHATE PYROPHOSPHATASE/HAM1 PROTEIN"/>
    <property type="match status" value="1"/>
</dbReference>
<feature type="active site" description="Proton acceptor" evidence="7">
    <location>
        <position position="78"/>
    </location>
</feature>
<feature type="binding site" evidence="7">
    <location>
        <begin position="13"/>
        <end position="18"/>
    </location>
    <ligand>
        <name>substrate</name>
    </ligand>
</feature>
<accession>A0ABN6UU95</accession>
<evidence type="ECO:0000313" key="9">
    <source>
        <dbReference type="Proteomes" id="UP001242010"/>
    </source>
</evidence>
<feature type="binding site" evidence="7">
    <location>
        <position position="186"/>
    </location>
    <ligand>
        <name>substrate</name>
    </ligand>
</feature>
<dbReference type="PANTHER" id="PTHR11067:SF9">
    <property type="entry name" value="INOSINE TRIPHOSPHATE PYROPHOSPHATASE"/>
    <property type="match status" value="1"/>
</dbReference>
<feature type="binding site" evidence="7">
    <location>
        <position position="78"/>
    </location>
    <ligand>
        <name>Mg(2+)</name>
        <dbReference type="ChEBI" id="CHEBI:18420"/>
    </ligand>
</feature>
<comment type="cofactor">
    <cofactor evidence="7">
        <name>Mg(2+)</name>
        <dbReference type="ChEBI" id="CHEBI:18420"/>
    </cofactor>
    <text evidence="7">Binds 1 Mg(2+) ion per subunit.</text>
</comment>
<comment type="subunit">
    <text evidence="7">Homodimer.</text>
</comment>
<keyword evidence="9" id="KW-1185">Reference proteome</keyword>
<dbReference type="Pfam" id="PF01725">
    <property type="entry name" value="Ham1p_like"/>
    <property type="match status" value="1"/>
</dbReference>
<evidence type="ECO:0000256" key="6">
    <source>
        <dbReference type="ARBA" id="ARBA00023080"/>
    </source>
</evidence>
<feature type="binding site" evidence="7">
    <location>
        <begin position="191"/>
        <end position="192"/>
    </location>
    <ligand>
        <name>substrate</name>
    </ligand>
</feature>